<dbReference type="Proteomes" id="UP000827092">
    <property type="component" value="Unassembled WGS sequence"/>
</dbReference>
<evidence type="ECO:0000256" key="1">
    <source>
        <dbReference type="SAM" id="MobiDB-lite"/>
    </source>
</evidence>
<feature type="region of interest" description="Disordered" evidence="1">
    <location>
        <begin position="1"/>
        <end position="31"/>
    </location>
</feature>
<reference evidence="2 3" key="1">
    <citation type="journal article" date="2022" name="Nat. Ecol. Evol.">
        <title>A masculinizing supergene underlies an exaggerated male reproductive morph in a spider.</title>
        <authorList>
            <person name="Hendrickx F."/>
            <person name="De Corte Z."/>
            <person name="Sonet G."/>
            <person name="Van Belleghem S.M."/>
            <person name="Kostlbacher S."/>
            <person name="Vangestel C."/>
        </authorList>
    </citation>
    <scope>NUCLEOTIDE SEQUENCE [LARGE SCALE GENOMIC DNA]</scope>
    <source>
        <strain evidence="2">W744_W776</strain>
    </source>
</reference>
<accession>A0AAV6TZ61</accession>
<evidence type="ECO:0000313" key="3">
    <source>
        <dbReference type="Proteomes" id="UP000827092"/>
    </source>
</evidence>
<sequence>MQIFFLFGHRKTSPGQKTSSDQSEDLSMEWNGYGRNRRGGGGWWRSITVTSPRCHSNGRLKRTASSWDVSTSLPVKREEEIKVAKFYGLKKRPFVE</sequence>
<comment type="caution">
    <text evidence="2">The sequence shown here is derived from an EMBL/GenBank/DDBJ whole genome shotgun (WGS) entry which is preliminary data.</text>
</comment>
<gene>
    <name evidence="2" type="ORF">JTE90_001977</name>
</gene>
<dbReference type="EMBL" id="JAFNEN010000848">
    <property type="protein sequence ID" value="KAG8176838.1"/>
    <property type="molecule type" value="Genomic_DNA"/>
</dbReference>
<proteinExistence type="predicted"/>
<keyword evidence="3" id="KW-1185">Reference proteome</keyword>
<protein>
    <submittedName>
        <fullName evidence="2">Uncharacterized protein</fullName>
    </submittedName>
</protein>
<dbReference type="AlphaFoldDB" id="A0AAV6TZ61"/>
<evidence type="ECO:0000313" key="2">
    <source>
        <dbReference type="EMBL" id="KAG8176838.1"/>
    </source>
</evidence>
<organism evidence="2 3">
    <name type="scientific">Oedothorax gibbosus</name>
    <dbReference type="NCBI Taxonomy" id="931172"/>
    <lineage>
        <taxon>Eukaryota</taxon>
        <taxon>Metazoa</taxon>
        <taxon>Ecdysozoa</taxon>
        <taxon>Arthropoda</taxon>
        <taxon>Chelicerata</taxon>
        <taxon>Arachnida</taxon>
        <taxon>Araneae</taxon>
        <taxon>Araneomorphae</taxon>
        <taxon>Entelegynae</taxon>
        <taxon>Araneoidea</taxon>
        <taxon>Linyphiidae</taxon>
        <taxon>Erigoninae</taxon>
        <taxon>Oedothorax</taxon>
    </lineage>
</organism>
<name>A0AAV6TZ61_9ARAC</name>